<keyword evidence="15" id="KW-1185">Reference proteome</keyword>
<evidence type="ECO:0000256" key="13">
    <source>
        <dbReference type="RuleBase" id="RU363036"/>
    </source>
</evidence>
<dbReference type="GO" id="GO:0005737">
    <property type="term" value="C:cytoplasm"/>
    <property type="evidence" value="ECO:0007669"/>
    <property type="project" value="UniProtKB-SubCell"/>
</dbReference>
<keyword evidence="10 13" id="KW-0030">Aminoacyl-tRNA synthetase</keyword>
<dbReference type="InterPro" id="IPR002306">
    <property type="entry name" value="Trp-tRNA-ligase"/>
</dbReference>
<evidence type="ECO:0000313" key="14">
    <source>
        <dbReference type="EMBL" id="KAG2246377.1"/>
    </source>
</evidence>
<dbReference type="GO" id="GO:0048608">
    <property type="term" value="P:reproductive structure development"/>
    <property type="evidence" value="ECO:0007669"/>
    <property type="project" value="UniProtKB-ARBA"/>
</dbReference>
<comment type="similarity">
    <text evidence="2 13">Belongs to the class-I aminoacyl-tRNA synthetase family.</text>
</comment>
<dbReference type="CDD" id="cd00806">
    <property type="entry name" value="TrpRS_core"/>
    <property type="match status" value="1"/>
</dbReference>
<protein>
    <recommendedName>
        <fullName evidence="4">Tryptophan--tRNA ligase, cytoplasmic</fullName>
        <ecNumber evidence="3">6.1.1.2</ecNumber>
    </recommendedName>
    <alternativeName>
        <fullName evidence="11">Tryptophanyl-tRNA synthetase</fullName>
    </alternativeName>
</protein>
<dbReference type="PANTHER" id="PTHR10055">
    <property type="entry name" value="TRYPTOPHANYL-TRNA SYNTHETASE"/>
    <property type="match status" value="1"/>
</dbReference>
<evidence type="ECO:0000256" key="6">
    <source>
        <dbReference type="ARBA" id="ARBA00022598"/>
    </source>
</evidence>
<keyword evidence="8 13" id="KW-0067">ATP-binding</keyword>
<keyword evidence="5" id="KW-0963">Cytoplasm</keyword>
<evidence type="ECO:0000256" key="1">
    <source>
        <dbReference type="ARBA" id="ARBA00004496"/>
    </source>
</evidence>
<dbReference type="AlphaFoldDB" id="A0A8X7TLL0"/>
<dbReference type="EC" id="6.1.1.2" evidence="3"/>
<accession>A0A8X7TLL0</accession>
<dbReference type="OrthoDB" id="10261385at2759"/>
<comment type="catalytic activity">
    <reaction evidence="12">
        <text>tRNA(Trp) + L-tryptophan + ATP = L-tryptophyl-tRNA(Trp) + AMP + diphosphate + H(+)</text>
        <dbReference type="Rhea" id="RHEA:24080"/>
        <dbReference type="Rhea" id="RHEA-COMP:9671"/>
        <dbReference type="Rhea" id="RHEA-COMP:9705"/>
        <dbReference type="ChEBI" id="CHEBI:15378"/>
        <dbReference type="ChEBI" id="CHEBI:30616"/>
        <dbReference type="ChEBI" id="CHEBI:33019"/>
        <dbReference type="ChEBI" id="CHEBI:57912"/>
        <dbReference type="ChEBI" id="CHEBI:78442"/>
        <dbReference type="ChEBI" id="CHEBI:78535"/>
        <dbReference type="ChEBI" id="CHEBI:456215"/>
        <dbReference type="EC" id="6.1.1.2"/>
    </reaction>
</comment>
<reference evidence="14 15" key="1">
    <citation type="submission" date="2020-02" db="EMBL/GenBank/DDBJ databases">
        <authorList>
            <person name="Ma Q."/>
            <person name="Huang Y."/>
            <person name="Song X."/>
            <person name="Pei D."/>
        </authorList>
    </citation>
    <scope>NUCLEOTIDE SEQUENCE [LARGE SCALE GENOMIC DNA]</scope>
    <source>
        <strain evidence="14">Sxm20200214</strain>
        <tissue evidence="14">Leaf</tissue>
    </source>
</reference>
<dbReference type="GO" id="GO:0005524">
    <property type="term" value="F:ATP binding"/>
    <property type="evidence" value="ECO:0007669"/>
    <property type="project" value="UniProtKB-KW"/>
</dbReference>
<dbReference type="PRINTS" id="PR01039">
    <property type="entry name" value="TRNASYNTHTRP"/>
</dbReference>
<dbReference type="InterPro" id="IPR002305">
    <property type="entry name" value="aa-tRNA-synth_Ic"/>
</dbReference>
<comment type="caution">
    <text evidence="14">The sequence shown here is derived from an EMBL/GenBank/DDBJ whole genome shotgun (WGS) entry which is preliminary data.</text>
</comment>
<evidence type="ECO:0000256" key="10">
    <source>
        <dbReference type="ARBA" id="ARBA00023146"/>
    </source>
</evidence>
<dbReference type="InterPro" id="IPR014729">
    <property type="entry name" value="Rossmann-like_a/b/a_fold"/>
</dbReference>
<evidence type="ECO:0000256" key="7">
    <source>
        <dbReference type="ARBA" id="ARBA00022741"/>
    </source>
</evidence>
<dbReference type="Gene3D" id="1.10.240.10">
    <property type="entry name" value="Tyrosyl-Transfer RNA Synthetase"/>
    <property type="match status" value="1"/>
</dbReference>
<dbReference type="GO" id="GO:0009791">
    <property type="term" value="P:post-embryonic development"/>
    <property type="evidence" value="ECO:0007669"/>
    <property type="project" value="UniProtKB-ARBA"/>
</dbReference>
<name>A0A8X7TLL0_BRACI</name>
<dbReference type="Gene3D" id="3.40.50.620">
    <property type="entry name" value="HUPs"/>
    <property type="match status" value="1"/>
</dbReference>
<dbReference type="SUPFAM" id="SSF52374">
    <property type="entry name" value="Nucleotidylyl transferase"/>
    <property type="match status" value="1"/>
</dbReference>
<evidence type="ECO:0000256" key="11">
    <source>
        <dbReference type="ARBA" id="ARBA00030268"/>
    </source>
</evidence>
<dbReference type="EMBL" id="JAAMPC010000017">
    <property type="protein sequence ID" value="KAG2246377.1"/>
    <property type="molecule type" value="Genomic_DNA"/>
</dbReference>
<evidence type="ECO:0000256" key="5">
    <source>
        <dbReference type="ARBA" id="ARBA00022490"/>
    </source>
</evidence>
<gene>
    <name evidence="14" type="ORF">Bca52824_086005</name>
</gene>
<organism evidence="14 15">
    <name type="scientific">Brassica carinata</name>
    <name type="common">Ethiopian mustard</name>
    <name type="synonym">Abyssinian cabbage</name>
    <dbReference type="NCBI Taxonomy" id="52824"/>
    <lineage>
        <taxon>Eukaryota</taxon>
        <taxon>Viridiplantae</taxon>
        <taxon>Streptophyta</taxon>
        <taxon>Embryophyta</taxon>
        <taxon>Tracheophyta</taxon>
        <taxon>Spermatophyta</taxon>
        <taxon>Magnoliopsida</taxon>
        <taxon>eudicotyledons</taxon>
        <taxon>Gunneridae</taxon>
        <taxon>Pentapetalae</taxon>
        <taxon>rosids</taxon>
        <taxon>malvids</taxon>
        <taxon>Brassicales</taxon>
        <taxon>Brassicaceae</taxon>
        <taxon>Brassiceae</taxon>
        <taxon>Brassica</taxon>
    </lineage>
</organism>
<evidence type="ECO:0000256" key="8">
    <source>
        <dbReference type="ARBA" id="ARBA00022840"/>
    </source>
</evidence>
<dbReference type="InterPro" id="IPR001412">
    <property type="entry name" value="aa-tRNA-synth_I_CS"/>
</dbReference>
<dbReference type="FunFam" id="1.10.240.10:FF:000007">
    <property type="entry name" value="Tryptophan--tRNA ligase"/>
    <property type="match status" value="1"/>
</dbReference>
<evidence type="ECO:0000256" key="12">
    <source>
        <dbReference type="ARBA" id="ARBA00049929"/>
    </source>
</evidence>
<evidence type="ECO:0000256" key="9">
    <source>
        <dbReference type="ARBA" id="ARBA00022917"/>
    </source>
</evidence>
<proteinExistence type="inferred from homology"/>
<dbReference type="Proteomes" id="UP000886595">
    <property type="component" value="Unassembled WGS sequence"/>
</dbReference>
<dbReference type="NCBIfam" id="TIGR00233">
    <property type="entry name" value="trpS"/>
    <property type="match status" value="1"/>
</dbReference>
<dbReference type="GO" id="GO:0004830">
    <property type="term" value="F:tryptophan-tRNA ligase activity"/>
    <property type="evidence" value="ECO:0007669"/>
    <property type="project" value="UniProtKB-EC"/>
</dbReference>
<keyword evidence="6 13" id="KW-0436">Ligase</keyword>
<comment type="subcellular location">
    <subcellularLocation>
        <location evidence="1">Cytoplasm</location>
    </subcellularLocation>
</comment>
<dbReference type="PROSITE" id="PS00178">
    <property type="entry name" value="AA_TRNA_LIGASE_I"/>
    <property type="match status" value="1"/>
</dbReference>
<evidence type="ECO:0000256" key="3">
    <source>
        <dbReference type="ARBA" id="ARBA00013161"/>
    </source>
</evidence>
<keyword evidence="7 13" id="KW-0547">Nucleotide-binding</keyword>
<sequence>MKKTTQKQVVNPWAVSGGKIDYDKLIDKFGCQRIEESLINRVQRLTSRQPHVFLRRGVFFAHRDFNLILDSYERGEKFYLYTGRGPSSESLHLGHLIPFLFTKYLQEAFNVPLVIQITDDEKCIFKNLNPEDSKRFGRENVKDIIACGFDVTKTFIFSNFDYVSSKFYENIVVTGKCVTRNKIDGTFGFTGEDPVAKYSFPAVQAVPSFSSSFPHLFEEDIPCLIPCAIDQDPYFRMTRDVAPRLGYRKPALIESSFFPALRGKNGKMSASDANSAIYMNDSAKDIKKKINGAVSGGRDNMDDHKKYGANLEEDIPFKYLSFFLEDDAELEHIRKEYGEGRMLTGAVKMRLTRVLTEIVENHRRARAAVTEQMVDAFMAARPLPSMFE</sequence>
<keyword evidence="9 13" id="KW-0648">Protein biosynthesis</keyword>
<dbReference type="Pfam" id="PF00579">
    <property type="entry name" value="tRNA-synt_1b"/>
    <property type="match status" value="1"/>
</dbReference>
<evidence type="ECO:0000256" key="4">
    <source>
        <dbReference type="ARBA" id="ARBA00013782"/>
    </source>
</evidence>
<evidence type="ECO:0000313" key="15">
    <source>
        <dbReference type="Proteomes" id="UP000886595"/>
    </source>
</evidence>
<evidence type="ECO:0000256" key="2">
    <source>
        <dbReference type="ARBA" id="ARBA00005594"/>
    </source>
</evidence>
<dbReference type="FunFam" id="3.40.50.620:FF:000033">
    <property type="entry name" value="tryptophan--tRNA ligase, cytoplasmic"/>
    <property type="match status" value="1"/>
</dbReference>
<dbReference type="GO" id="GO:0006436">
    <property type="term" value="P:tryptophanyl-tRNA aminoacylation"/>
    <property type="evidence" value="ECO:0007669"/>
    <property type="project" value="InterPro"/>
</dbReference>
<dbReference type="PANTHER" id="PTHR10055:SF13">
    <property type="entry name" value="TRYPTOPHAN--TRNA LIGASE"/>
    <property type="match status" value="1"/>
</dbReference>